<keyword evidence="3" id="KW-1185">Reference proteome</keyword>
<dbReference type="RefSeq" id="WP_024314133.1">
    <property type="nucleotide sequence ID" value="NZ_ATTO01000009.1"/>
</dbReference>
<dbReference type="EMBL" id="HG916854">
    <property type="protein sequence ID" value="CDM61083.1"/>
    <property type="molecule type" value="Genomic_DNA"/>
</dbReference>
<feature type="domain" description="Guanylate cyclase" evidence="1">
    <location>
        <begin position="12"/>
        <end position="127"/>
    </location>
</feature>
<dbReference type="InterPro" id="IPR050697">
    <property type="entry name" value="Adenylyl/Guanylyl_Cyclase_3/4"/>
</dbReference>
<dbReference type="GO" id="GO:0004016">
    <property type="term" value="F:adenylate cyclase activity"/>
    <property type="evidence" value="ECO:0007669"/>
    <property type="project" value="UniProtKB-EC"/>
</dbReference>
<dbReference type="Proteomes" id="UP000019443">
    <property type="component" value="Plasmid pLPU83c"/>
</dbReference>
<evidence type="ECO:0000313" key="3">
    <source>
        <dbReference type="Proteomes" id="UP000019443"/>
    </source>
</evidence>
<reference evidence="2" key="1">
    <citation type="submission" date="2013-11" db="EMBL/GenBank/DDBJ databases">
        <title>Draft genome sequence of the broad-host-range Rhizobium sp. LPU83 strain, a member of the low-genetic diversity Oregon-like Rhizobium sp. group.</title>
        <authorList>
            <person name="Wibberg D."/>
            <person name="Puehler A."/>
            <person name="Schlueter A."/>
        </authorList>
    </citation>
    <scope>NUCLEOTIDE SEQUENCE [LARGE SCALE GENOMIC DNA]</scope>
    <source>
        <strain evidence="2">LPU83</strain>
        <plasmid evidence="2">pLPU83c</plasmid>
    </source>
</reference>
<dbReference type="SUPFAM" id="SSF55073">
    <property type="entry name" value="Nucleotide cyclase"/>
    <property type="match status" value="1"/>
</dbReference>
<protein>
    <submittedName>
        <fullName evidence="2">Adenylate class-3/4/guanylyl cyclase</fullName>
        <ecNumber evidence="2">4.6.1.1</ecNumber>
    </submittedName>
</protein>
<evidence type="ECO:0000313" key="2">
    <source>
        <dbReference type="EMBL" id="CDM61083.1"/>
    </source>
</evidence>
<dbReference type="GO" id="GO:0006171">
    <property type="term" value="P:cAMP biosynthetic process"/>
    <property type="evidence" value="ECO:0007669"/>
    <property type="project" value="TreeGrafter"/>
</dbReference>
<dbReference type="GO" id="GO:0035556">
    <property type="term" value="P:intracellular signal transduction"/>
    <property type="evidence" value="ECO:0007669"/>
    <property type="project" value="InterPro"/>
</dbReference>
<gene>
    <name evidence="2" type="primary">cya3-3</name>
    <name evidence="2" type="ORF">LPU83_pLPU83c_0521</name>
</gene>
<sequence length="148" mass="15609">MADLPVQRRLAAIAVADVVGYSRLMGADEIGTLAALKQRRTEILNPTVRDHGGRIVKVMGDGVLVEFAIAMNAVTAAIELQSKMAEANEPLPENRRIVLRVGINPGDVIGEGSDIYGDGVNIAARLEAMAEPGGVCISGKVFDDVRTG</sequence>
<dbReference type="KEGG" id="rhl:LPU83_pLPU83c_0521"/>
<dbReference type="Gene3D" id="3.30.70.1230">
    <property type="entry name" value="Nucleotide cyclase"/>
    <property type="match status" value="1"/>
</dbReference>
<dbReference type="AlphaFoldDB" id="W6RQE8"/>
<dbReference type="PANTHER" id="PTHR43081">
    <property type="entry name" value="ADENYLATE CYCLASE, TERMINAL-DIFFERENTIATION SPECIFIC-RELATED"/>
    <property type="match status" value="1"/>
</dbReference>
<evidence type="ECO:0000259" key="1">
    <source>
        <dbReference type="PROSITE" id="PS50125"/>
    </source>
</evidence>
<dbReference type="EC" id="4.6.1.1" evidence="2"/>
<dbReference type="PATRIC" id="fig|348824.6.peg.5264"/>
<proteinExistence type="predicted"/>
<dbReference type="InterPro" id="IPR029787">
    <property type="entry name" value="Nucleotide_cyclase"/>
</dbReference>
<dbReference type="Pfam" id="PF00211">
    <property type="entry name" value="Guanylate_cyc"/>
    <property type="match status" value="1"/>
</dbReference>
<accession>W6RQE8</accession>
<dbReference type="HOGENOM" id="CLU_1757361_0_0_5"/>
<organism evidence="2 3">
    <name type="scientific">Rhizobium favelukesii</name>
    <dbReference type="NCBI Taxonomy" id="348824"/>
    <lineage>
        <taxon>Bacteria</taxon>
        <taxon>Pseudomonadati</taxon>
        <taxon>Pseudomonadota</taxon>
        <taxon>Alphaproteobacteria</taxon>
        <taxon>Hyphomicrobiales</taxon>
        <taxon>Rhizobiaceae</taxon>
        <taxon>Rhizobium/Agrobacterium group</taxon>
        <taxon>Rhizobium</taxon>
    </lineage>
</organism>
<keyword evidence="2" id="KW-0614">Plasmid</keyword>
<dbReference type="PROSITE" id="PS50125">
    <property type="entry name" value="GUANYLATE_CYCLASE_2"/>
    <property type="match status" value="1"/>
</dbReference>
<geneLocation type="plasmid" evidence="2 3">
    <name>pLPU83c</name>
</geneLocation>
<name>W6RQE8_9HYPH</name>
<dbReference type="InterPro" id="IPR001054">
    <property type="entry name" value="A/G_cyclase"/>
</dbReference>
<keyword evidence="2" id="KW-0456">Lyase</keyword>
<dbReference type="PANTHER" id="PTHR43081:SF19">
    <property type="entry name" value="PH-SENSITIVE ADENYLATE CYCLASE RV1264"/>
    <property type="match status" value="1"/>
</dbReference>
<dbReference type="CDD" id="cd07302">
    <property type="entry name" value="CHD"/>
    <property type="match status" value="1"/>
</dbReference>